<feature type="domain" description="Enoyl reductase (ER)" evidence="3">
    <location>
        <begin position="10"/>
        <end position="320"/>
    </location>
</feature>
<dbReference type="Pfam" id="PF00107">
    <property type="entry name" value="ADH_zinc_N"/>
    <property type="match status" value="1"/>
</dbReference>
<dbReference type="EMBL" id="BJXH01000009">
    <property type="protein sequence ID" value="GEM67778.1"/>
    <property type="molecule type" value="Genomic_DNA"/>
</dbReference>
<dbReference type="Proteomes" id="UP000321676">
    <property type="component" value="Unassembled WGS sequence"/>
</dbReference>
<dbReference type="InterPro" id="IPR013154">
    <property type="entry name" value="ADH-like_N"/>
</dbReference>
<dbReference type="RefSeq" id="WP_093096031.1">
    <property type="nucleotide sequence ID" value="NZ_BJXH01000009.1"/>
</dbReference>
<evidence type="ECO:0000259" key="3">
    <source>
        <dbReference type="SMART" id="SM00829"/>
    </source>
</evidence>
<evidence type="ECO:0000256" key="1">
    <source>
        <dbReference type="ARBA" id="ARBA00022857"/>
    </source>
</evidence>
<keyword evidence="5" id="KW-1185">Reference proteome</keyword>
<evidence type="ECO:0000313" key="4">
    <source>
        <dbReference type="EMBL" id="GEM67778.1"/>
    </source>
</evidence>
<accession>A0ABQ0W1G0</accession>
<dbReference type="PANTHER" id="PTHR48106">
    <property type="entry name" value="QUINONE OXIDOREDUCTASE PIG3-RELATED"/>
    <property type="match status" value="1"/>
</dbReference>
<dbReference type="InterPro" id="IPR013149">
    <property type="entry name" value="ADH-like_C"/>
</dbReference>
<comment type="caution">
    <text evidence="4">The sequence shown here is derived from an EMBL/GenBank/DDBJ whole genome shotgun (WGS) entry which is preliminary data.</text>
</comment>
<evidence type="ECO:0000313" key="5">
    <source>
        <dbReference type="Proteomes" id="UP000321676"/>
    </source>
</evidence>
<dbReference type="SUPFAM" id="SSF51735">
    <property type="entry name" value="NAD(P)-binding Rossmann-fold domains"/>
    <property type="match status" value="1"/>
</dbReference>
<dbReference type="InterPro" id="IPR011032">
    <property type="entry name" value="GroES-like_sf"/>
</dbReference>
<dbReference type="Gene3D" id="3.90.180.10">
    <property type="entry name" value="Medium-chain alcohol dehydrogenases, catalytic domain"/>
    <property type="match status" value="1"/>
</dbReference>
<name>A0ABQ0W1G0_9SPHI</name>
<dbReference type="CDD" id="cd05276">
    <property type="entry name" value="p53_inducible_oxidoreductase"/>
    <property type="match status" value="1"/>
</dbReference>
<keyword evidence="1" id="KW-0521">NADP</keyword>
<dbReference type="InterPro" id="IPR036291">
    <property type="entry name" value="NAD(P)-bd_dom_sf"/>
</dbReference>
<dbReference type="NCBIfam" id="TIGR02824">
    <property type="entry name" value="quinone_pig3"/>
    <property type="match status" value="1"/>
</dbReference>
<evidence type="ECO:0000256" key="2">
    <source>
        <dbReference type="ARBA" id="ARBA00023002"/>
    </source>
</evidence>
<dbReference type="Gene3D" id="3.40.50.720">
    <property type="entry name" value="NAD(P)-binding Rossmann-like Domain"/>
    <property type="match status" value="1"/>
</dbReference>
<sequence length="324" mass="35705">MKVAVMTTFGGPEVFRIEERADLSPEGDELVIEVRAAGINRPDVFQRKGHYPAPPNVIQEIPGLEVSGVVRAVGPDAKKFNVGDEVMALLPGVGYATQACVSERACLPKPKNLSFEEAACLPETVYTVWHNVFQRGRLKKGEKVLIHGGTGGIGTTAIQICKIFGAIVYCTVGSEEKRKIALDLGADKVINYKTEDFVDILKPVGVDVVLDSIGGVYFNKHIALLHEDGRLVQINAMEGAKVELNLLKLMQKRITVTGSTLRGRDLSFKAELTHEIETNILPLLEKGELRPLLTKIFPFEEVIEAHRYFESPEQYGKIVLRMNG</sequence>
<dbReference type="PANTHER" id="PTHR48106:SF8">
    <property type="entry name" value="OS02G0805600 PROTEIN"/>
    <property type="match status" value="1"/>
</dbReference>
<gene>
    <name evidence="4" type="ORF">SMI01S_13840</name>
</gene>
<organism evidence="4 5">
    <name type="scientific">Sphingobacterium mizutaii NBRC 14946 = DSM 11724</name>
    <dbReference type="NCBI Taxonomy" id="1220576"/>
    <lineage>
        <taxon>Bacteria</taxon>
        <taxon>Pseudomonadati</taxon>
        <taxon>Bacteroidota</taxon>
        <taxon>Sphingobacteriia</taxon>
        <taxon>Sphingobacteriales</taxon>
        <taxon>Sphingobacteriaceae</taxon>
        <taxon>Sphingobacterium</taxon>
    </lineage>
</organism>
<dbReference type="InterPro" id="IPR020843">
    <property type="entry name" value="ER"/>
</dbReference>
<protein>
    <submittedName>
        <fullName evidence="4">NAD(P)H quinone oxidoreductase</fullName>
    </submittedName>
</protein>
<reference evidence="4 5" key="1">
    <citation type="submission" date="2019-07" db="EMBL/GenBank/DDBJ databases">
        <title>Whole genome shotgun sequence of Sphingobacterium mizutaii NBRC 14946.</title>
        <authorList>
            <person name="Hosoyama A."/>
            <person name="Uohara A."/>
            <person name="Ohji S."/>
            <person name="Ichikawa N."/>
        </authorList>
    </citation>
    <scope>NUCLEOTIDE SEQUENCE [LARGE SCALE GENOMIC DNA]</scope>
    <source>
        <strain evidence="4 5">NBRC 14946</strain>
    </source>
</reference>
<dbReference type="SMART" id="SM00829">
    <property type="entry name" value="PKS_ER"/>
    <property type="match status" value="1"/>
</dbReference>
<keyword evidence="2" id="KW-0560">Oxidoreductase</keyword>
<dbReference type="InterPro" id="IPR014189">
    <property type="entry name" value="Quinone_OxRdtase_PIG3"/>
</dbReference>
<proteinExistence type="predicted"/>
<dbReference type="SUPFAM" id="SSF50129">
    <property type="entry name" value="GroES-like"/>
    <property type="match status" value="1"/>
</dbReference>
<dbReference type="Pfam" id="PF08240">
    <property type="entry name" value="ADH_N"/>
    <property type="match status" value="1"/>
</dbReference>